<organism evidence="2 3">
    <name type="scientific">Geodermatophilus amargosae</name>
    <dbReference type="NCBI Taxonomy" id="1296565"/>
    <lineage>
        <taxon>Bacteria</taxon>
        <taxon>Bacillati</taxon>
        <taxon>Actinomycetota</taxon>
        <taxon>Actinomycetes</taxon>
        <taxon>Geodermatophilales</taxon>
        <taxon>Geodermatophilaceae</taxon>
        <taxon>Geodermatophilus</taxon>
    </lineage>
</organism>
<protein>
    <submittedName>
        <fullName evidence="2">T5orf172 domain-containing protein</fullName>
    </submittedName>
</protein>
<dbReference type="AlphaFoldDB" id="A0A1I7DEH4"/>
<dbReference type="Proteomes" id="UP000199546">
    <property type="component" value="Unassembled WGS sequence"/>
</dbReference>
<dbReference type="Pfam" id="PF13455">
    <property type="entry name" value="MUG113"/>
    <property type="match status" value="1"/>
</dbReference>
<gene>
    <name evidence="2" type="ORF">SAMN05660657_05689</name>
</gene>
<accession>A0A1I7DEH4</accession>
<dbReference type="RefSeq" id="WP_175551887.1">
    <property type="nucleotide sequence ID" value="NZ_FPBA01000052.1"/>
</dbReference>
<feature type="domain" description="Bacteriophage T5 Orf172 DNA-binding" evidence="1">
    <location>
        <begin position="15"/>
        <end position="94"/>
    </location>
</feature>
<dbReference type="InterPro" id="IPR018306">
    <property type="entry name" value="Phage_T5_Orf172_DNA-bd"/>
</dbReference>
<evidence type="ECO:0000313" key="2">
    <source>
        <dbReference type="EMBL" id="SFU10131.1"/>
    </source>
</evidence>
<dbReference type="SMART" id="SM00974">
    <property type="entry name" value="T5orf172"/>
    <property type="match status" value="1"/>
</dbReference>
<evidence type="ECO:0000313" key="3">
    <source>
        <dbReference type="Proteomes" id="UP000199546"/>
    </source>
</evidence>
<sequence>MPTVGPGRVYVLLEPLKPKFVKIGFTRGETGERVRELHGTGRAVPLIAIWDEYVSDPERVEGALHSRFSEQRVSDKREFFAITPQTAVAALMHEAAPYRISPPWLEGHVNLFHRLYAKHGAILRSDIRRVEMIVTQEGVFILTVET</sequence>
<dbReference type="EMBL" id="FPBA01000052">
    <property type="protein sequence ID" value="SFU10131.1"/>
    <property type="molecule type" value="Genomic_DNA"/>
</dbReference>
<name>A0A1I7DEH4_9ACTN</name>
<keyword evidence="3" id="KW-1185">Reference proteome</keyword>
<evidence type="ECO:0000259" key="1">
    <source>
        <dbReference type="SMART" id="SM00974"/>
    </source>
</evidence>
<proteinExistence type="predicted"/>
<dbReference type="STRING" id="1296565.SAMN05660657_05689"/>
<reference evidence="3" key="1">
    <citation type="submission" date="2016-10" db="EMBL/GenBank/DDBJ databases">
        <authorList>
            <person name="Varghese N."/>
            <person name="Submissions S."/>
        </authorList>
    </citation>
    <scope>NUCLEOTIDE SEQUENCE [LARGE SCALE GENOMIC DNA]</scope>
    <source>
        <strain evidence="3">DSM 46136</strain>
    </source>
</reference>